<reference evidence="2 3" key="2">
    <citation type="submission" date="2019-09" db="EMBL/GenBank/DDBJ databases">
        <title>Complete Genome Sequence and Methylome Analysis of free living Spirochaetas.</title>
        <authorList>
            <person name="Leshcheva N."/>
            <person name="Mikheeva N."/>
        </authorList>
    </citation>
    <scope>NUCLEOTIDE SEQUENCE [LARGE SCALE GENOMIC DNA]</scope>
    <source>
        <strain evidence="2 3">P</strain>
    </source>
</reference>
<comment type="similarity">
    <text evidence="1">Belongs to the bactofilin family.</text>
</comment>
<dbReference type="PANTHER" id="PTHR35024">
    <property type="entry name" value="HYPOTHETICAL CYTOSOLIC PROTEIN"/>
    <property type="match status" value="1"/>
</dbReference>
<name>A0A5C1Q9M1_9SPIO</name>
<dbReference type="Proteomes" id="UP000323824">
    <property type="component" value="Chromosome"/>
</dbReference>
<dbReference type="EMBL" id="CP035807">
    <property type="protein sequence ID" value="QEN03599.1"/>
    <property type="molecule type" value="Genomic_DNA"/>
</dbReference>
<protein>
    <submittedName>
        <fullName evidence="2">Polymer-forming cytoskeletal protein</fullName>
    </submittedName>
</protein>
<dbReference type="InterPro" id="IPR007607">
    <property type="entry name" value="BacA/B"/>
</dbReference>
<evidence type="ECO:0000256" key="1">
    <source>
        <dbReference type="ARBA" id="ARBA00044755"/>
    </source>
</evidence>
<dbReference type="Pfam" id="PF04519">
    <property type="entry name" value="Bactofilin"/>
    <property type="match status" value="1"/>
</dbReference>
<sequence length="135" mass="14374">MDNTNVNVINSIIGFGTVFTGDLDLTGLLKIDGDFSGSVKAEGKVLIGHTGRAKCSIFAKTVVVGGVVKGDIYAEDRVVVLSTGMVLGNIRSPRLVMEEGVLFNGELTITHSDEYGDLMDTNSSKSFSPFEVNNK</sequence>
<accession>A0A5C1Q9M1</accession>
<reference evidence="2 3" key="1">
    <citation type="submission" date="2019-02" db="EMBL/GenBank/DDBJ databases">
        <authorList>
            <person name="Fomenkov A."/>
            <person name="Dubinina G."/>
            <person name="Grabovich M."/>
            <person name="Vincze T."/>
            <person name="Roberts R.J."/>
        </authorList>
    </citation>
    <scope>NUCLEOTIDE SEQUENCE [LARGE SCALE GENOMIC DNA]</scope>
    <source>
        <strain evidence="2 3">P</strain>
    </source>
</reference>
<dbReference type="KEGG" id="sper:EW093_02425"/>
<evidence type="ECO:0000313" key="3">
    <source>
        <dbReference type="Proteomes" id="UP000323824"/>
    </source>
</evidence>
<proteinExistence type="inferred from homology"/>
<dbReference type="RefSeq" id="WP_149566857.1">
    <property type="nucleotide sequence ID" value="NZ_CP035807.1"/>
</dbReference>
<evidence type="ECO:0000313" key="2">
    <source>
        <dbReference type="EMBL" id="QEN03599.1"/>
    </source>
</evidence>
<keyword evidence="3" id="KW-1185">Reference proteome</keyword>
<organism evidence="2 3">
    <name type="scientific">Thiospirochaeta perfilievii</name>
    <dbReference type="NCBI Taxonomy" id="252967"/>
    <lineage>
        <taxon>Bacteria</taxon>
        <taxon>Pseudomonadati</taxon>
        <taxon>Spirochaetota</taxon>
        <taxon>Spirochaetia</taxon>
        <taxon>Spirochaetales</taxon>
        <taxon>Spirochaetaceae</taxon>
        <taxon>Thiospirochaeta</taxon>
    </lineage>
</organism>
<dbReference type="OrthoDB" id="350414at2"/>
<gene>
    <name evidence="2" type="ORF">EW093_02425</name>
</gene>
<dbReference type="PANTHER" id="PTHR35024:SF4">
    <property type="entry name" value="POLYMER-FORMING CYTOSKELETAL PROTEIN"/>
    <property type="match status" value="1"/>
</dbReference>
<dbReference type="AlphaFoldDB" id="A0A5C1Q9M1"/>